<dbReference type="Pfam" id="PF03060">
    <property type="entry name" value="NMO"/>
    <property type="match status" value="1"/>
</dbReference>
<keyword evidence="1" id="KW-0285">Flavoprotein</keyword>
<dbReference type="InterPro" id="IPR013785">
    <property type="entry name" value="Aldolase_TIM"/>
</dbReference>
<feature type="region of interest" description="Disordered" evidence="4">
    <location>
        <begin position="309"/>
        <end position="350"/>
    </location>
</feature>
<dbReference type="CDD" id="cd04730">
    <property type="entry name" value="NPD_like"/>
    <property type="match status" value="1"/>
</dbReference>
<accession>A0A917S1C0</accession>
<evidence type="ECO:0000313" key="6">
    <source>
        <dbReference type="Proteomes" id="UP000638263"/>
    </source>
</evidence>
<reference evidence="5" key="1">
    <citation type="journal article" date="2014" name="Int. J. Syst. Evol. Microbiol.">
        <title>Complete genome sequence of Corynebacterium casei LMG S-19264T (=DSM 44701T), isolated from a smear-ripened cheese.</title>
        <authorList>
            <consortium name="US DOE Joint Genome Institute (JGI-PGF)"/>
            <person name="Walter F."/>
            <person name="Albersmeier A."/>
            <person name="Kalinowski J."/>
            <person name="Ruckert C."/>
        </authorList>
    </citation>
    <scope>NUCLEOTIDE SEQUENCE</scope>
    <source>
        <strain evidence="5">CGMCC 4.3508</strain>
    </source>
</reference>
<comment type="caution">
    <text evidence="5">The sequence shown here is derived from an EMBL/GenBank/DDBJ whole genome shotgun (WGS) entry which is preliminary data.</text>
</comment>
<gene>
    <name evidence="5" type="ORF">GCM10011588_71770</name>
</gene>
<dbReference type="SUPFAM" id="SSF51412">
    <property type="entry name" value="Inosine monophosphate dehydrogenase (IMPDH)"/>
    <property type="match status" value="1"/>
</dbReference>
<keyword evidence="5" id="KW-0223">Dioxygenase</keyword>
<dbReference type="GO" id="GO:0018580">
    <property type="term" value="F:nitronate monooxygenase activity"/>
    <property type="evidence" value="ECO:0007669"/>
    <property type="project" value="InterPro"/>
</dbReference>
<sequence length="350" mass="35540">MPGTPWSHRMGLTIPIVNAPMGGVAGGRLAAAVSAAGGLGMIGMGSSGSVAALEYELTQLEPVPAMFGIGLVAWVVEREPVLLDAALAARPALVSVGFTEDWSWVGRVHAAGIPAVAQVYDGDHARRAAAAGVDVLVARGREGGGHGDPRLGTLAVLDAVLEAVRVPVLAAGGIATARGLAAALAAGAAGAWLGTCLSVCPEALTPEPARAALLRAHATDTVLTRVFDLGQRLPWPDRYPARVLANETTRCWAGREGELSLDDAARDEVAAAAATGDPRQAPVDAGEGVGALTRSRPADEVVTELYREAARLLQRQPGGTDTGTAPGSGADESRFGAGNSESGHEQGSRA</sequence>
<name>A0A917S1C0_9NOCA</name>
<keyword evidence="3" id="KW-0560">Oxidoreductase</keyword>
<evidence type="ECO:0000256" key="2">
    <source>
        <dbReference type="ARBA" id="ARBA00022643"/>
    </source>
</evidence>
<evidence type="ECO:0000256" key="3">
    <source>
        <dbReference type="ARBA" id="ARBA00023002"/>
    </source>
</evidence>
<dbReference type="Gene3D" id="3.20.20.70">
    <property type="entry name" value="Aldolase class I"/>
    <property type="match status" value="1"/>
</dbReference>
<dbReference type="EMBL" id="BMMH01000044">
    <property type="protein sequence ID" value="GGL46588.1"/>
    <property type="molecule type" value="Genomic_DNA"/>
</dbReference>
<dbReference type="AlphaFoldDB" id="A0A917S1C0"/>
<evidence type="ECO:0000313" key="5">
    <source>
        <dbReference type="EMBL" id="GGL46588.1"/>
    </source>
</evidence>
<dbReference type="PANTHER" id="PTHR32332">
    <property type="entry name" value="2-NITROPROPANE DIOXYGENASE"/>
    <property type="match status" value="1"/>
</dbReference>
<dbReference type="PANTHER" id="PTHR32332:SF31">
    <property type="entry name" value="2-NITROPROPANE DIOXYGENASE FAMILY, PUTATIVE (AFU_ORTHOLOGUE AFUA_2G09850)-RELATED"/>
    <property type="match status" value="1"/>
</dbReference>
<keyword evidence="6" id="KW-1185">Reference proteome</keyword>
<evidence type="ECO:0000256" key="1">
    <source>
        <dbReference type="ARBA" id="ARBA00022630"/>
    </source>
</evidence>
<evidence type="ECO:0000256" key="4">
    <source>
        <dbReference type="SAM" id="MobiDB-lite"/>
    </source>
</evidence>
<protein>
    <submittedName>
        <fullName evidence="5">2-nitropropane dioxygenase</fullName>
    </submittedName>
</protein>
<dbReference type="RefSeq" id="WP_082681649.1">
    <property type="nucleotide sequence ID" value="NZ_BMMH01000044.1"/>
</dbReference>
<dbReference type="Proteomes" id="UP000638263">
    <property type="component" value="Unassembled WGS sequence"/>
</dbReference>
<reference evidence="5" key="2">
    <citation type="submission" date="2020-09" db="EMBL/GenBank/DDBJ databases">
        <authorList>
            <person name="Sun Q."/>
            <person name="Zhou Y."/>
        </authorList>
    </citation>
    <scope>NUCLEOTIDE SEQUENCE</scope>
    <source>
        <strain evidence="5">CGMCC 4.3508</strain>
    </source>
</reference>
<organism evidence="5 6">
    <name type="scientific">Nocardia jinanensis</name>
    <dbReference type="NCBI Taxonomy" id="382504"/>
    <lineage>
        <taxon>Bacteria</taxon>
        <taxon>Bacillati</taxon>
        <taxon>Actinomycetota</taxon>
        <taxon>Actinomycetes</taxon>
        <taxon>Mycobacteriales</taxon>
        <taxon>Nocardiaceae</taxon>
        <taxon>Nocardia</taxon>
    </lineage>
</organism>
<keyword evidence="2" id="KW-0288">FMN</keyword>
<dbReference type="GO" id="GO:0051213">
    <property type="term" value="F:dioxygenase activity"/>
    <property type="evidence" value="ECO:0007669"/>
    <property type="project" value="UniProtKB-KW"/>
</dbReference>
<proteinExistence type="predicted"/>
<dbReference type="InterPro" id="IPR004136">
    <property type="entry name" value="NMO"/>
</dbReference>